<evidence type="ECO:0000313" key="12">
    <source>
        <dbReference type="Proteomes" id="UP000261811"/>
    </source>
</evidence>
<evidence type="ECO:0000256" key="1">
    <source>
        <dbReference type="ARBA" id="ARBA00012513"/>
    </source>
</evidence>
<organism evidence="11 12">
    <name type="scientific">Actinomadura logoneensis</name>
    <dbReference type="NCBI Taxonomy" id="2293572"/>
    <lineage>
        <taxon>Bacteria</taxon>
        <taxon>Bacillati</taxon>
        <taxon>Actinomycetota</taxon>
        <taxon>Actinomycetes</taxon>
        <taxon>Streptosporangiales</taxon>
        <taxon>Thermomonosporaceae</taxon>
        <taxon>Actinomadura</taxon>
    </lineage>
</organism>
<dbReference type="Pfam" id="PF00069">
    <property type="entry name" value="Pkinase"/>
    <property type="match status" value="1"/>
</dbReference>
<dbReference type="Pfam" id="PF00400">
    <property type="entry name" value="WD40"/>
    <property type="match status" value="1"/>
</dbReference>
<dbReference type="InterPro" id="IPR008271">
    <property type="entry name" value="Ser/Thr_kinase_AS"/>
</dbReference>
<dbReference type="SUPFAM" id="SSF50978">
    <property type="entry name" value="WD40 repeat-like"/>
    <property type="match status" value="1"/>
</dbReference>
<dbReference type="EMBL" id="QURH01000008">
    <property type="protein sequence ID" value="RFU43575.1"/>
    <property type="molecule type" value="Genomic_DNA"/>
</dbReference>
<evidence type="ECO:0000256" key="5">
    <source>
        <dbReference type="ARBA" id="ARBA00022777"/>
    </source>
</evidence>
<keyword evidence="4 8" id="KW-0547">Nucleotide-binding</keyword>
<dbReference type="CDD" id="cd14014">
    <property type="entry name" value="STKc_PknB_like"/>
    <property type="match status" value="1"/>
</dbReference>
<keyword evidence="12" id="KW-1185">Reference proteome</keyword>
<feature type="binding site" evidence="8">
    <location>
        <position position="42"/>
    </location>
    <ligand>
        <name>ATP</name>
        <dbReference type="ChEBI" id="CHEBI:30616"/>
    </ligand>
</feature>
<feature type="region of interest" description="Disordered" evidence="9">
    <location>
        <begin position="337"/>
        <end position="357"/>
    </location>
</feature>
<gene>
    <name evidence="11" type="ORF">DZF91_00350</name>
</gene>
<keyword evidence="5" id="KW-0418">Kinase</keyword>
<evidence type="ECO:0000256" key="9">
    <source>
        <dbReference type="SAM" id="MobiDB-lite"/>
    </source>
</evidence>
<evidence type="ECO:0000259" key="10">
    <source>
        <dbReference type="PROSITE" id="PS50011"/>
    </source>
</evidence>
<evidence type="ECO:0000256" key="7">
    <source>
        <dbReference type="PROSITE-ProRule" id="PRU00221"/>
    </source>
</evidence>
<reference evidence="11 12" key="1">
    <citation type="submission" date="2018-08" db="EMBL/GenBank/DDBJ databases">
        <title>Actinomadura jelena sp. nov., a novel Actinomycete isolated from soil in Chad.</title>
        <authorList>
            <person name="Shi L."/>
        </authorList>
    </citation>
    <scope>NUCLEOTIDE SEQUENCE [LARGE SCALE GENOMIC DNA]</scope>
    <source>
        <strain evidence="11 12">NEAU-G17</strain>
    </source>
</reference>
<dbReference type="PROSITE" id="PS50011">
    <property type="entry name" value="PROTEIN_KINASE_DOM"/>
    <property type="match status" value="1"/>
</dbReference>
<feature type="region of interest" description="Disordered" evidence="9">
    <location>
        <begin position="267"/>
        <end position="294"/>
    </location>
</feature>
<dbReference type="CDD" id="cd00200">
    <property type="entry name" value="WD40"/>
    <property type="match status" value="1"/>
</dbReference>
<dbReference type="PROSITE" id="PS00108">
    <property type="entry name" value="PROTEIN_KINASE_ST"/>
    <property type="match status" value="1"/>
</dbReference>
<dbReference type="SMART" id="SM00320">
    <property type="entry name" value="WD40"/>
    <property type="match status" value="7"/>
</dbReference>
<evidence type="ECO:0000256" key="3">
    <source>
        <dbReference type="ARBA" id="ARBA00022679"/>
    </source>
</evidence>
<dbReference type="RefSeq" id="WP_117355519.1">
    <property type="nucleotide sequence ID" value="NZ_QURH01000008.1"/>
</dbReference>
<evidence type="ECO:0000256" key="4">
    <source>
        <dbReference type="ARBA" id="ARBA00022741"/>
    </source>
</evidence>
<dbReference type="PROSITE" id="PS50082">
    <property type="entry name" value="WD_REPEATS_2"/>
    <property type="match status" value="1"/>
</dbReference>
<dbReference type="InterPro" id="IPR011009">
    <property type="entry name" value="Kinase-like_dom_sf"/>
</dbReference>
<feature type="compositionally biased region" description="Pro residues" evidence="9">
    <location>
        <begin position="269"/>
        <end position="285"/>
    </location>
</feature>
<feature type="domain" description="Protein kinase" evidence="10">
    <location>
        <begin position="13"/>
        <end position="267"/>
    </location>
</feature>
<protein>
    <recommendedName>
        <fullName evidence="1">non-specific serine/threonine protein kinase</fullName>
        <ecNumber evidence="1">2.7.11.1</ecNumber>
    </recommendedName>
</protein>
<accession>A0A372JU75</accession>
<dbReference type="InterPro" id="IPR015943">
    <property type="entry name" value="WD40/YVTN_repeat-like_dom_sf"/>
</dbReference>
<dbReference type="AlphaFoldDB" id="A0A372JU75"/>
<dbReference type="Gene3D" id="1.10.510.10">
    <property type="entry name" value="Transferase(Phosphotransferase) domain 1"/>
    <property type="match status" value="1"/>
</dbReference>
<evidence type="ECO:0000256" key="8">
    <source>
        <dbReference type="PROSITE-ProRule" id="PRU10141"/>
    </source>
</evidence>
<comment type="caution">
    <text evidence="11">The sequence shown here is derived from an EMBL/GenBank/DDBJ whole genome shotgun (WGS) entry which is preliminary data.</text>
</comment>
<keyword evidence="2" id="KW-0723">Serine/threonine-protein kinase</keyword>
<dbReference type="PROSITE" id="PS00107">
    <property type="entry name" value="PROTEIN_KINASE_ATP"/>
    <property type="match status" value="1"/>
</dbReference>
<dbReference type="Pfam" id="PF07676">
    <property type="entry name" value="PD40"/>
    <property type="match status" value="1"/>
</dbReference>
<dbReference type="GO" id="GO:0004674">
    <property type="term" value="F:protein serine/threonine kinase activity"/>
    <property type="evidence" value="ECO:0007669"/>
    <property type="project" value="UniProtKB-KW"/>
</dbReference>
<dbReference type="InterPro" id="IPR000719">
    <property type="entry name" value="Prot_kinase_dom"/>
</dbReference>
<evidence type="ECO:0000256" key="6">
    <source>
        <dbReference type="ARBA" id="ARBA00022840"/>
    </source>
</evidence>
<dbReference type="PANTHER" id="PTHR43289:SF6">
    <property type="entry name" value="SERINE_THREONINE-PROTEIN KINASE NEKL-3"/>
    <property type="match status" value="1"/>
</dbReference>
<feature type="compositionally biased region" description="Low complexity" evidence="9">
    <location>
        <begin position="337"/>
        <end position="352"/>
    </location>
</feature>
<evidence type="ECO:0000256" key="2">
    <source>
        <dbReference type="ARBA" id="ARBA00022527"/>
    </source>
</evidence>
<dbReference type="Proteomes" id="UP000261811">
    <property type="component" value="Unassembled WGS sequence"/>
</dbReference>
<dbReference type="SUPFAM" id="SSF56112">
    <property type="entry name" value="Protein kinase-like (PK-like)"/>
    <property type="match status" value="1"/>
</dbReference>
<proteinExistence type="predicted"/>
<dbReference type="PANTHER" id="PTHR43289">
    <property type="entry name" value="MITOGEN-ACTIVATED PROTEIN KINASE KINASE KINASE 20-RELATED"/>
    <property type="match status" value="1"/>
</dbReference>
<dbReference type="InterPro" id="IPR017441">
    <property type="entry name" value="Protein_kinase_ATP_BS"/>
</dbReference>
<evidence type="ECO:0000313" key="11">
    <source>
        <dbReference type="EMBL" id="RFU43575.1"/>
    </source>
</evidence>
<keyword evidence="3" id="KW-0808">Transferase</keyword>
<sequence>MRGEPGVSLAGRYRILGLIGRGGMGRVWRAYDAELGREVAVKELRLPEEVEDAERREWYARAEREARAAARLRHPGIVALHDRVTGDDGRPWLVMELVEGPSLDAVIRADGPLPPARVAAIGRQMLDALATAHAHGIVHRDVKPANVLLDGDRAILTDFGIAALDGDATLTRSGALLGTPAYMSPEQVRGRPATPASDLWSLGATLYAAVEGRPPFGGPTHGAIFVAIATEPPPPPKKAGPLTELLTSLLQKDPDARPPAETVRRLLDIPPPPAHTPAAPAPVPTHPSAAPTPSVQAPGTLVAPPGLRLPRGRLAAIAAGVAVVLAAGAGFAVQGLASNGSRPHASPSSPAATLPDEGLLDTHSATVWGLAFSPDGRTLASADDESSLQLWDTTTGTRLATLAHDTGDPQKSRHVVAFSPDGKLLAAEDVNNVIQFWDVAGRRIVGDLPDPDNAGAISATFSPDGRMLAVGVFNFGKDAAIVSHVRVWDVTSRSLLFSTSESGQFIEQPAFSPDNRTLAYGDGSSIRLWDVAQRKRTGRIDTHRRIDAVAFSPDGTTIAAAGPKVRAGIWDIATGKLRRDLPGGVSGRLAYGRDGRYLATSAEEGGSTVQIWDPNTGRAVRSLGTFSGFALALSPDATRVASGDAAGKIHVWRL</sequence>
<dbReference type="InterPro" id="IPR011659">
    <property type="entry name" value="WD40"/>
</dbReference>
<dbReference type="Gene3D" id="2.130.10.10">
    <property type="entry name" value="YVTN repeat-like/Quinoprotein amine dehydrogenase"/>
    <property type="match status" value="2"/>
</dbReference>
<dbReference type="Gene3D" id="3.30.200.20">
    <property type="entry name" value="Phosphorylase Kinase, domain 1"/>
    <property type="match status" value="1"/>
</dbReference>
<dbReference type="OrthoDB" id="4336591at2"/>
<dbReference type="GO" id="GO:0005524">
    <property type="term" value="F:ATP binding"/>
    <property type="evidence" value="ECO:0007669"/>
    <property type="project" value="UniProtKB-UniRule"/>
</dbReference>
<name>A0A372JU75_9ACTN</name>
<keyword evidence="6 8" id="KW-0067">ATP-binding</keyword>
<dbReference type="InterPro" id="IPR036322">
    <property type="entry name" value="WD40_repeat_dom_sf"/>
</dbReference>
<feature type="repeat" description="WD" evidence="7">
    <location>
        <begin position="360"/>
        <end position="401"/>
    </location>
</feature>
<dbReference type="EC" id="2.7.11.1" evidence="1"/>
<dbReference type="PROSITE" id="PS50294">
    <property type="entry name" value="WD_REPEATS_REGION"/>
    <property type="match status" value="1"/>
</dbReference>
<dbReference type="InterPro" id="IPR001680">
    <property type="entry name" value="WD40_rpt"/>
</dbReference>
<keyword evidence="7" id="KW-0853">WD repeat</keyword>
<dbReference type="SMART" id="SM00220">
    <property type="entry name" value="S_TKc"/>
    <property type="match status" value="1"/>
</dbReference>